<proteinExistence type="predicted"/>
<evidence type="ECO:0000313" key="2">
    <source>
        <dbReference type="Proteomes" id="UP001634413"/>
    </source>
</evidence>
<dbReference type="EMBL" id="JBDLBQ010000007">
    <property type="protein sequence ID" value="MFN2102861.1"/>
    <property type="molecule type" value="Genomic_DNA"/>
</dbReference>
<keyword evidence="2" id="KW-1185">Reference proteome</keyword>
<comment type="caution">
    <text evidence="1">The sequence shown here is derived from an EMBL/GenBank/DDBJ whole genome shotgun (WGS) entry which is preliminary data.</text>
</comment>
<evidence type="ECO:0000313" key="1">
    <source>
        <dbReference type="EMBL" id="MFN2102861.1"/>
    </source>
</evidence>
<accession>A0ABW9KDT7</accession>
<sequence length="59" mass="7214">MKIERIWAMPNKNTFSIKPIKKLIEEEKTLWVHHSKNLACSPWWLAQRYNLCCRKKKED</sequence>
<dbReference type="Proteomes" id="UP001634413">
    <property type="component" value="Unassembled WGS sequence"/>
</dbReference>
<dbReference type="RefSeq" id="WP_412702004.1">
    <property type="nucleotide sequence ID" value="NZ_JBDLBQ010000007.1"/>
</dbReference>
<organism evidence="1 2">
    <name type="scientific">Finegoldia dalianensis</name>
    <dbReference type="NCBI Taxonomy" id="3145239"/>
    <lineage>
        <taxon>Bacteria</taxon>
        <taxon>Bacillati</taxon>
        <taxon>Bacillota</taxon>
        <taxon>Tissierellia</taxon>
        <taxon>Tissierellales</taxon>
        <taxon>Peptoniphilaceae</taxon>
        <taxon>Finegoldia</taxon>
    </lineage>
</organism>
<protein>
    <submittedName>
        <fullName evidence="1">Uncharacterized protein</fullName>
    </submittedName>
</protein>
<name>A0ABW9KDT7_9FIRM</name>
<gene>
    <name evidence="1" type="ORF">ABDJ34_08100</name>
</gene>
<reference evidence="1 2" key="1">
    <citation type="journal article" date="2024" name="Anaerobe">
        <title>The identification of Finegoldia dalianensis sp. nov., isolated from the pus of a patient with skin abscess and genomic analysis of the strains belonging to Finegoldia genus.</title>
        <authorList>
            <person name="Li Y."/>
            <person name="Wang Y."/>
            <person name="Xiao D."/>
            <person name="Wang J."/>
            <person name="Jin D."/>
        </authorList>
    </citation>
    <scope>NUCLEOTIDE SEQUENCE [LARGE SCALE GENOMIC DNA]</scope>
    <source>
        <strain evidence="1 2">LY240594</strain>
    </source>
</reference>